<feature type="compositionally biased region" description="Pro residues" evidence="1">
    <location>
        <begin position="202"/>
        <end position="214"/>
    </location>
</feature>
<evidence type="ECO:0000256" key="1">
    <source>
        <dbReference type="SAM" id="MobiDB-lite"/>
    </source>
</evidence>
<dbReference type="EMBL" id="JAIQCJ010002103">
    <property type="protein sequence ID" value="KAJ8782614.1"/>
    <property type="molecule type" value="Genomic_DNA"/>
</dbReference>
<sequence length="238" mass="24815">MNSTKPEEPLTGEVTDEEGTEHRPEAPAQLCPSSKLQETCSSCPEINHSTVGTAEPPGPKSALSRTALGVEAAGGALGPGRPGPTPPLGSRVGSPERTVRTTRRCQRLGRGRPGASANQRRSNPRSPSLERSDPRIPASNIRGPEALTTRSAWTRQPRAAGGRDIIPAPPVGALAPPGSARLASHFPPHARPRPRPREEPEQPPPPPPQPPPARPGRRTGPRAAASARELAMAAGAAP</sequence>
<feature type="compositionally biased region" description="Polar residues" evidence="1">
    <location>
        <begin position="116"/>
        <end position="126"/>
    </location>
</feature>
<comment type="caution">
    <text evidence="2">The sequence shown here is derived from an EMBL/GenBank/DDBJ whole genome shotgun (WGS) entry which is preliminary data.</text>
</comment>
<feature type="compositionally biased region" description="Polar residues" evidence="1">
    <location>
        <begin position="31"/>
        <end position="52"/>
    </location>
</feature>
<reference evidence="2 3" key="1">
    <citation type="submission" date="2022-11" db="EMBL/GenBank/DDBJ databases">
        <title>Whole genome sequence of Eschrichtius robustus ER-17-0199.</title>
        <authorList>
            <person name="Bruniche-Olsen A."/>
            <person name="Black A.N."/>
            <person name="Fields C.J."/>
            <person name="Walden K."/>
            <person name="Dewoody J.A."/>
        </authorList>
    </citation>
    <scope>NUCLEOTIDE SEQUENCE [LARGE SCALE GENOMIC DNA]</scope>
    <source>
        <strain evidence="2">ER-17-0199</strain>
        <tissue evidence="2">Blubber</tissue>
    </source>
</reference>
<proteinExistence type="predicted"/>
<accession>A0AB34GW27</accession>
<dbReference type="AlphaFoldDB" id="A0AB34GW27"/>
<protein>
    <recommendedName>
        <fullName evidence="4">Basic proline-rich protein-like</fullName>
    </recommendedName>
</protein>
<name>A0AB34GW27_ESCRO</name>
<evidence type="ECO:0000313" key="3">
    <source>
        <dbReference type="Proteomes" id="UP001159641"/>
    </source>
</evidence>
<organism evidence="2 3">
    <name type="scientific">Eschrichtius robustus</name>
    <name type="common">California gray whale</name>
    <name type="synonym">Eschrichtius gibbosus</name>
    <dbReference type="NCBI Taxonomy" id="9764"/>
    <lineage>
        <taxon>Eukaryota</taxon>
        <taxon>Metazoa</taxon>
        <taxon>Chordata</taxon>
        <taxon>Craniata</taxon>
        <taxon>Vertebrata</taxon>
        <taxon>Euteleostomi</taxon>
        <taxon>Mammalia</taxon>
        <taxon>Eutheria</taxon>
        <taxon>Laurasiatheria</taxon>
        <taxon>Artiodactyla</taxon>
        <taxon>Whippomorpha</taxon>
        <taxon>Cetacea</taxon>
        <taxon>Mysticeti</taxon>
        <taxon>Eschrichtiidae</taxon>
        <taxon>Eschrichtius</taxon>
    </lineage>
</organism>
<feature type="region of interest" description="Disordered" evidence="1">
    <location>
        <begin position="1"/>
        <end position="238"/>
    </location>
</feature>
<feature type="compositionally biased region" description="Basic residues" evidence="1">
    <location>
        <begin position="100"/>
        <end position="110"/>
    </location>
</feature>
<keyword evidence="3" id="KW-1185">Reference proteome</keyword>
<evidence type="ECO:0008006" key="4">
    <source>
        <dbReference type="Google" id="ProtNLM"/>
    </source>
</evidence>
<evidence type="ECO:0000313" key="2">
    <source>
        <dbReference type="EMBL" id="KAJ8782614.1"/>
    </source>
</evidence>
<feature type="compositionally biased region" description="Low complexity" evidence="1">
    <location>
        <begin position="171"/>
        <end position="180"/>
    </location>
</feature>
<dbReference type="Proteomes" id="UP001159641">
    <property type="component" value="Unassembled WGS sequence"/>
</dbReference>
<gene>
    <name evidence="2" type="ORF">J1605_000593</name>
</gene>
<feature type="compositionally biased region" description="Low complexity" evidence="1">
    <location>
        <begin position="221"/>
        <end position="238"/>
    </location>
</feature>